<evidence type="ECO:0000313" key="1">
    <source>
        <dbReference type="EMBL" id="GAA0144124.1"/>
    </source>
</evidence>
<organism evidence="1 2">
    <name type="scientific">Lithospermum erythrorhizon</name>
    <name type="common">Purple gromwell</name>
    <name type="synonym">Lithospermum officinale var. erythrorhizon</name>
    <dbReference type="NCBI Taxonomy" id="34254"/>
    <lineage>
        <taxon>Eukaryota</taxon>
        <taxon>Viridiplantae</taxon>
        <taxon>Streptophyta</taxon>
        <taxon>Embryophyta</taxon>
        <taxon>Tracheophyta</taxon>
        <taxon>Spermatophyta</taxon>
        <taxon>Magnoliopsida</taxon>
        <taxon>eudicotyledons</taxon>
        <taxon>Gunneridae</taxon>
        <taxon>Pentapetalae</taxon>
        <taxon>asterids</taxon>
        <taxon>lamiids</taxon>
        <taxon>Boraginales</taxon>
        <taxon>Boraginaceae</taxon>
        <taxon>Boraginoideae</taxon>
        <taxon>Lithospermeae</taxon>
        <taxon>Lithospermum</taxon>
    </lineage>
</organism>
<dbReference type="Proteomes" id="UP001454036">
    <property type="component" value="Unassembled WGS sequence"/>
</dbReference>
<keyword evidence="2" id="KW-1185">Reference proteome</keyword>
<accession>A0AAV3NXX5</accession>
<name>A0AAV3NXX5_LITER</name>
<gene>
    <name evidence="1" type="ORF">LIER_35874</name>
</gene>
<comment type="caution">
    <text evidence="1">The sequence shown here is derived from an EMBL/GenBank/DDBJ whole genome shotgun (WGS) entry which is preliminary data.</text>
</comment>
<protein>
    <submittedName>
        <fullName evidence="1">Uncharacterized protein</fullName>
    </submittedName>
</protein>
<dbReference type="AlphaFoldDB" id="A0AAV3NXX5"/>
<reference evidence="1 2" key="1">
    <citation type="submission" date="2024-01" db="EMBL/GenBank/DDBJ databases">
        <title>The complete chloroplast genome sequence of Lithospermum erythrorhizon: insights into the phylogenetic relationship among Boraginaceae species and the maternal lineages of purple gromwells.</title>
        <authorList>
            <person name="Okada T."/>
            <person name="Watanabe K."/>
        </authorList>
    </citation>
    <scope>NUCLEOTIDE SEQUENCE [LARGE SCALE GENOMIC DNA]</scope>
</reference>
<evidence type="ECO:0000313" key="2">
    <source>
        <dbReference type="Proteomes" id="UP001454036"/>
    </source>
</evidence>
<sequence length="164" mass="18261">MKVAGAADTPCDSHFWDFMAKPSTTNSVTTSHDIVQKFASVSMLTNDQVYCTLSILELSNTEGRFMKLNIDADTTTHHGLNRIQTSHSLQELDALVDKNLPIDFICPSEPIIPNLQTISFAETTIHTCISVFCRMKEVEVPRLQSSSSCNIDQHVFPTQRAICL</sequence>
<dbReference type="EMBL" id="BAABME010016030">
    <property type="protein sequence ID" value="GAA0144124.1"/>
    <property type="molecule type" value="Genomic_DNA"/>
</dbReference>
<proteinExistence type="predicted"/>